<sequence>MFRSATGYFEELDTHYSRLPDNCSQERLAISSLYADQKKRGNCYPDANKICASIETNNNNKIMG</sequence>
<reference evidence="2" key="1">
    <citation type="submission" date="2022-11" db="UniProtKB">
        <authorList>
            <consortium name="WormBaseParasite"/>
        </authorList>
    </citation>
    <scope>IDENTIFICATION</scope>
</reference>
<proteinExistence type="predicted"/>
<accession>A0A915HIQ9</accession>
<evidence type="ECO:0000313" key="1">
    <source>
        <dbReference type="Proteomes" id="UP000887565"/>
    </source>
</evidence>
<dbReference type="WBParaSite" id="nRc.2.0.1.t01211-RA">
    <property type="protein sequence ID" value="nRc.2.0.1.t01211-RA"/>
    <property type="gene ID" value="nRc.2.0.1.g01211"/>
</dbReference>
<name>A0A915HIQ9_ROMCU</name>
<protein>
    <submittedName>
        <fullName evidence="2">Uncharacterized protein</fullName>
    </submittedName>
</protein>
<organism evidence="1 2">
    <name type="scientific">Romanomermis culicivorax</name>
    <name type="common">Nematode worm</name>
    <dbReference type="NCBI Taxonomy" id="13658"/>
    <lineage>
        <taxon>Eukaryota</taxon>
        <taxon>Metazoa</taxon>
        <taxon>Ecdysozoa</taxon>
        <taxon>Nematoda</taxon>
        <taxon>Enoplea</taxon>
        <taxon>Dorylaimia</taxon>
        <taxon>Mermithida</taxon>
        <taxon>Mermithoidea</taxon>
        <taxon>Mermithidae</taxon>
        <taxon>Romanomermis</taxon>
    </lineage>
</organism>
<dbReference type="AlphaFoldDB" id="A0A915HIQ9"/>
<evidence type="ECO:0000313" key="2">
    <source>
        <dbReference type="WBParaSite" id="nRc.2.0.1.t01211-RA"/>
    </source>
</evidence>
<dbReference type="Proteomes" id="UP000887565">
    <property type="component" value="Unplaced"/>
</dbReference>
<keyword evidence="1" id="KW-1185">Reference proteome</keyword>